<dbReference type="Pfam" id="PF09536">
    <property type="entry name" value="DUF2378"/>
    <property type="match status" value="1"/>
</dbReference>
<gene>
    <name evidence="1" type="ORF">F0U60_09145</name>
</gene>
<dbReference type="InterPro" id="IPR011751">
    <property type="entry name" value="Mxa_paralog_2265"/>
</dbReference>
<dbReference type="NCBIfam" id="TIGR02265">
    <property type="entry name" value="Mxa_TIGR02265"/>
    <property type="match status" value="1"/>
</dbReference>
<dbReference type="EMBL" id="CP043494">
    <property type="protein sequence ID" value="WNG44254.1"/>
    <property type="molecule type" value="Genomic_DNA"/>
</dbReference>
<proteinExistence type="predicted"/>
<evidence type="ECO:0000313" key="2">
    <source>
        <dbReference type="Proteomes" id="UP001611383"/>
    </source>
</evidence>
<reference evidence="1 2" key="1">
    <citation type="submission" date="2019-08" db="EMBL/GenBank/DDBJ databases">
        <title>Archangium and Cystobacter genomes.</title>
        <authorList>
            <person name="Chen I.-C.K."/>
            <person name="Wielgoss S."/>
        </authorList>
    </citation>
    <scope>NUCLEOTIDE SEQUENCE [LARGE SCALE GENOMIC DNA]</scope>
    <source>
        <strain evidence="1 2">Cbm 6</strain>
    </source>
</reference>
<organism evidence="1 2">
    <name type="scientific">Archangium minus</name>
    <dbReference type="NCBI Taxonomy" id="83450"/>
    <lineage>
        <taxon>Bacteria</taxon>
        <taxon>Pseudomonadati</taxon>
        <taxon>Myxococcota</taxon>
        <taxon>Myxococcia</taxon>
        <taxon>Myxococcales</taxon>
        <taxon>Cystobacterineae</taxon>
        <taxon>Archangiaceae</taxon>
        <taxon>Archangium</taxon>
    </lineage>
</organism>
<accession>A0ABY9WM61</accession>
<dbReference type="Proteomes" id="UP001611383">
    <property type="component" value="Chromosome"/>
</dbReference>
<protein>
    <submittedName>
        <fullName evidence="1">DUF2378 family protein</fullName>
    </submittedName>
</protein>
<keyword evidence="2" id="KW-1185">Reference proteome</keyword>
<sequence length="207" mass="22974">MSTSREANMETGATRDWAWELRKNSQLATPQDTARGLFFTSMLDSIRGLGNEVAVARCQEVLGGHTFVPFFSYPIPLLVRLTEAAMRELSGQYGGPENAARALGRKATADFMASAVGNAVRLMAGKDIKLLTGSVQTLYRMATSYGERRLEWLGEKSGRLLMRRTFLPVPYHEGVVEGLVTQYGARNVKVRGQQTAPLDSEYDFSWE</sequence>
<name>A0ABY9WM61_9BACT</name>
<evidence type="ECO:0000313" key="1">
    <source>
        <dbReference type="EMBL" id="WNG44254.1"/>
    </source>
</evidence>